<dbReference type="Proteomes" id="UP000275865">
    <property type="component" value="Unassembled WGS sequence"/>
</dbReference>
<evidence type="ECO:0000313" key="7">
    <source>
        <dbReference type="EMBL" id="RKN34483.1"/>
    </source>
</evidence>
<dbReference type="EMBL" id="RAZT01000003">
    <property type="protein sequence ID" value="RKN34483.1"/>
    <property type="molecule type" value="Genomic_DNA"/>
</dbReference>
<dbReference type="Pfam" id="PF03167">
    <property type="entry name" value="UDG"/>
    <property type="match status" value="1"/>
</dbReference>
<feature type="region of interest" description="Disordered" evidence="4">
    <location>
        <begin position="1"/>
        <end position="50"/>
    </location>
</feature>
<reference evidence="8 9" key="1">
    <citation type="submission" date="2018-09" db="EMBL/GenBank/DDBJ databases">
        <title>Micromonospora sp. nov. MS1-9, isolated from a root of Musa sp.</title>
        <authorList>
            <person name="Kuncharoen N."/>
            <person name="Kudo T."/>
            <person name="Ohkuma M."/>
            <person name="Yuki M."/>
            <person name="Tanasupawat S."/>
        </authorList>
    </citation>
    <scope>NUCLEOTIDE SEQUENCE [LARGE SCALE GENOMIC DNA]</scope>
    <source>
        <strain evidence="7 9">MS1-9</strain>
        <strain evidence="6 8">NGC1-4</strain>
    </source>
</reference>
<dbReference type="SMART" id="SM00987">
    <property type="entry name" value="UreE_C"/>
    <property type="match status" value="1"/>
</dbReference>
<dbReference type="GO" id="GO:0006285">
    <property type="term" value="P:base-excision repair, AP site formation"/>
    <property type="evidence" value="ECO:0007669"/>
    <property type="project" value="InterPro"/>
</dbReference>
<dbReference type="PANTHER" id="PTHR12159">
    <property type="entry name" value="G/T AND G/U MISMATCH-SPECIFIC DNA GLYCOSYLASE"/>
    <property type="match status" value="1"/>
</dbReference>
<gene>
    <name evidence="7" type="ORF">D7044_06470</name>
    <name evidence="6" type="ORF">D7147_28750</name>
</gene>
<dbReference type="GO" id="GO:0004844">
    <property type="term" value="F:uracil DNA N-glycosylase activity"/>
    <property type="evidence" value="ECO:0007669"/>
    <property type="project" value="TreeGrafter"/>
</dbReference>
<dbReference type="Gene3D" id="3.40.470.10">
    <property type="entry name" value="Uracil-DNA glycosylase-like domain"/>
    <property type="match status" value="1"/>
</dbReference>
<keyword evidence="2" id="KW-0378">Hydrolase</keyword>
<name>A0A3A9YCG1_9ACTN</name>
<dbReference type="InterPro" id="IPR036895">
    <property type="entry name" value="Uracil-DNA_glycosylase-like_sf"/>
</dbReference>
<sequence length="228" mass="24424">MTPDPPGGRRPGRPRPGAPAPGDRRPSSGPGLGDRRPGPVTAPAGRYPRPTREELAAAADRLLPDLIAPGLDVLFVGINPGLWSAAVGWHFARPGNRFWPALYRGGFTPRLLHPSEQDELLGYGIGITNLVERASARADELTAAELVAGAETLREKVARYRPRWVAVVGVTAYRIGFARPKATFGPQPERLADARLWVLPNPSGLNAHFTPESLGAAFAELRQASTAL</sequence>
<evidence type="ECO:0000256" key="1">
    <source>
        <dbReference type="ARBA" id="ARBA00022763"/>
    </source>
</evidence>
<dbReference type="RefSeq" id="WP_120683246.1">
    <property type="nucleotide sequence ID" value="NZ_RAZS01000014.1"/>
</dbReference>
<dbReference type="EMBL" id="RAZS01000014">
    <property type="protein sequence ID" value="RKN14278.1"/>
    <property type="molecule type" value="Genomic_DNA"/>
</dbReference>
<dbReference type="InterPro" id="IPR005122">
    <property type="entry name" value="Uracil-DNA_glycosylase-like"/>
</dbReference>
<dbReference type="AlphaFoldDB" id="A0A3A9YCG1"/>
<keyword evidence="1" id="KW-0227">DNA damage</keyword>
<evidence type="ECO:0000256" key="2">
    <source>
        <dbReference type="ARBA" id="ARBA00022801"/>
    </source>
</evidence>
<evidence type="ECO:0000256" key="4">
    <source>
        <dbReference type="SAM" id="MobiDB-lite"/>
    </source>
</evidence>
<organism evidence="7 9">
    <name type="scientific">Micromonospora musae</name>
    <dbReference type="NCBI Taxonomy" id="1894970"/>
    <lineage>
        <taxon>Bacteria</taxon>
        <taxon>Bacillati</taxon>
        <taxon>Actinomycetota</taxon>
        <taxon>Actinomycetes</taxon>
        <taxon>Micromonosporales</taxon>
        <taxon>Micromonosporaceae</taxon>
        <taxon>Micromonospora</taxon>
    </lineage>
</organism>
<dbReference type="GO" id="GO:0008263">
    <property type="term" value="F:pyrimidine-specific mismatch base pair DNA N-glycosylase activity"/>
    <property type="evidence" value="ECO:0007669"/>
    <property type="project" value="TreeGrafter"/>
</dbReference>
<feature type="compositionally biased region" description="Pro residues" evidence="4">
    <location>
        <begin position="1"/>
        <end position="19"/>
    </location>
</feature>
<dbReference type="CDD" id="cd10028">
    <property type="entry name" value="UDG-F2_TDG_MUG"/>
    <property type="match status" value="1"/>
</dbReference>
<feature type="domain" description="Uracil-DNA glycosylase-like" evidence="5">
    <location>
        <begin position="64"/>
        <end position="222"/>
    </location>
</feature>
<dbReference type="SUPFAM" id="SSF52141">
    <property type="entry name" value="Uracil-DNA glycosylase-like"/>
    <property type="match status" value="1"/>
</dbReference>
<keyword evidence="3" id="KW-0234">DNA repair</keyword>
<comment type="caution">
    <text evidence="7">The sequence shown here is derived from an EMBL/GenBank/DDBJ whole genome shotgun (WGS) entry which is preliminary data.</text>
</comment>
<dbReference type="PANTHER" id="PTHR12159:SF9">
    <property type="entry name" value="G_T MISMATCH-SPECIFIC THYMINE DNA GLYCOSYLASE"/>
    <property type="match status" value="1"/>
</dbReference>
<evidence type="ECO:0000313" key="6">
    <source>
        <dbReference type="EMBL" id="RKN14278.1"/>
    </source>
</evidence>
<dbReference type="NCBIfam" id="NF007570">
    <property type="entry name" value="PRK10201.1"/>
    <property type="match status" value="1"/>
</dbReference>
<evidence type="ECO:0000313" key="8">
    <source>
        <dbReference type="Proteomes" id="UP000271548"/>
    </source>
</evidence>
<dbReference type="InterPro" id="IPR015637">
    <property type="entry name" value="MUG/TDG"/>
</dbReference>
<proteinExistence type="predicted"/>
<protein>
    <submittedName>
        <fullName evidence="7">G/U mismatch-specific DNA glycosylase</fullName>
    </submittedName>
</protein>
<accession>A0A3A9YCG1</accession>
<dbReference type="Proteomes" id="UP000271548">
    <property type="component" value="Unassembled WGS sequence"/>
</dbReference>
<keyword evidence="8" id="KW-1185">Reference proteome</keyword>
<evidence type="ECO:0000256" key="3">
    <source>
        <dbReference type="ARBA" id="ARBA00023204"/>
    </source>
</evidence>
<dbReference type="SMART" id="SM00986">
    <property type="entry name" value="UDG"/>
    <property type="match status" value="1"/>
</dbReference>
<dbReference type="OrthoDB" id="9799921at2"/>
<evidence type="ECO:0000313" key="9">
    <source>
        <dbReference type="Proteomes" id="UP000275865"/>
    </source>
</evidence>
<evidence type="ECO:0000259" key="5">
    <source>
        <dbReference type="SMART" id="SM00986"/>
    </source>
</evidence>